<dbReference type="SMART" id="SM00822">
    <property type="entry name" value="PKS_KR"/>
    <property type="match status" value="1"/>
</dbReference>
<dbReference type="PANTHER" id="PTHR43639">
    <property type="entry name" value="OXIDOREDUCTASE, SHORT-CHAIN DEHYDROGENASE/REDUCTASE FAMILY (AFU_ORTHOLOGUE AFUA_5G02870)"/>
    <property type="match status" value="1"/>
</dbReference>
<dbReference type="PANTHER" id="PTHR43639:SF1">
    <property type="entry name" value="SHORT-CHAIN DEHYDROGENASE_REDUCTASE FAMILY PROTEIN"/>
    <property type="match status" value="1"/>
</dbReference>
<dbReference type="PRINTS" id="PR00080">
    <property type="entry name" value="SDRFAMILY"/>
</dbReference>
<evidence type="ECO:0000313" key="4">
    <source>
        <dbReference type="EMBL" id="RKP44162.1"/>
    </source>
</evidence>
<comment type="caution">
    <text evidence="4">The sequence shown here is derived from an EMBL/GenBank/DDBJ whole genome shotgun (WGS) entry which is preliminary data.</text>
</comment>
<reference evidence="4 5" key="1">
    <citation type="submission" date="2018-10" db="EMBL/GenBank/DDBJ databases">
        <title>Paraburkholderia sp. 7MK8-2, isolated from soil.</title>
        <authorList>
            <person name="Gao Z.-H."/>
            <person name="Qiu L.-H."/>
        </authorList>
    </citation>
    <scope>NUCLEOTIDE SEQUENCE [LARGE SCALE GENOMIC DNA]</scope>
    <source>
        <strain evidence="4 5">7MK8-2</strain>
    </source>
</reference>
<evidence type="ECO:0000259" key="3">
    <source>
        <dbReference type="SMART" id="SM00822"/>
    </source>
</evidence>
<dbReference type="InterPro" id="IPR002347">
    <property type="entry name" value="SDR_fam"/>
</dbReference>
<evidence type="ECO:0000256" key="1">
    <source>
        <dbReference type="ARBA" id="ARBA00006484"/>
    </source>
</evidence>
<proteinExistence type="inferred from homology"/>
<dbReference type="GO" id="GO:0047936">
    <property type="term" value="F:glucose 1-dehydrogenase [NAD(P)+] activity"/>
    <property type="evidence" value="ECO:0007669"/>
    <property type="project" value="UniProtKB-EC"/>
</dbReference>
<dbReference type="RefSeq" id="WP_121281252.1">
    <property type="nucleotide sequence ID" value="NZ_RBZV01000014.1"/>
</dbReference>
<protein>
    <submittedName>
        <fullName evidence="4">Glucose 1-dehydrogenase</fullName>
        <ecNumber evidence="4">1.1.1.47</ecNumber>
    </submittedName>
</protein>
<organism evidence="4 5">
    <name type="scientific">Trinickia fusca</name>
    <dbReference type="NCBI Taxonomy" id="2419777"/>
    <lineage>
        <taxon>Bacteria</taxon>
        <taxon>Pseudomonadati</taxon>
        <taxon>Pseudomonadota</taxon>
        <taxon>Betaproteobacteria</taxon>
        <taxon>Burkholderiales</taxon>
        <taxon>Burkholderiaceae</taxon>
        <taxon>Trinickia</taxon>
    </lineage>
</organism>
<dbReference type="InterPro" id="IPR036291">
    <property type="entry name" value="NAD(P)-bd_dom_sf"/>
</dbReference>
<dbReference type="EC" id="1.1.1.47" evidence="4"/>
<dbReference type="AlphaFoldDB" id="A0A494X1F0"/>
<dbReference type="PROSITE" id="PS00061">
    <property type="entry name" value="ADH_SHORT"/>
    <property type="match status" value="1"/>
</dbReference>
<keyword evidence="5" id="KW-1185">Reference proteome</keyword>
<dbReference type="EMBL" id="RBZV01000014">
    <property type="protein sequence ID" value="RKP44162.1"/>
    <property type="molecule type" value="Genomic_DNA"/>
</dbReference>
<dbReference type="InterPro" id="IPR020904">
    <property type="entry name" value="Sc_DH/Rdtase_CS"/>
</dbReference>
<gene>
    <name evidence="4" type="ORF">D7S89_23435</name>
</gene>
<dbReference type="OrthoDB" id="9803333at2"/>
<dbReference type="FunFam" id="3.40.50.720:FF:000084">
    <property type="entry name" value="Short-chain dehydrogenase reductase"/>
    <property type="match status" value="1"/>
</dbReference>
<dbReference type="InterPro" id="IPR057326">
    <property type="entry name" value="KR_dom"/>
</dbReference>
<dbReference type="SUPFAM" id="SSF51735">
    <property type="entry name" value="NAD(P)-binding Rossmann-fold domains"/>
    <property type="match status" value="1"/>
</dbReference>
<accession>A0A494X1F0</accession>
<evidence type="ECO:0000313" key="5">
    <source>
        <dbReference type="Proteomes" id="UP000280434"/>
    </source>
</evidence>
<dbReference type="PRINTS" id="PR00081">
    <property type="entry name" value="GDHRDH"/>
</dbReference>
<dbReference type="Proteomes" id="UP000280434">
    <property type="component" value="Unassembled WGS sequence"/>
</dbReference>
<dbReference type="NCBIfam" id="NF005559">
    <property type="entry name" value="PRK07231.1"/>
    <property type="match status" value="1"/>
</dbReference>
<keyword evidence="2 4" id="KW-0560">Oxidoreductase</keyword>
<evidence type="ECO:0000256" key="2">
    <source>
        <dbReference type="ARBA" id="ARBA00023002"/>
    </source>
</evidence>
<dbReference type="Pfam" id="PF13561">
    <property type="entry name" value="adh_short_C2"/>
    <property type="match status" value="1"/>
</dbReference>
<feature type="domain" description="Ketoreductase" evidence="3">
    <location>
        <begin position="6"/>
        <end position="185"/>
    </location>
</feature>
<name>A0A494X1F0_9BURK</name>
<sequence>MDLQQKVAVVSGASRGIGRATAKALAAKGAAVAVVFRVQREAAAAVVAEIAAAGGRAEAFQADVTDSESVRSLADAVAERFGRVDVLVNNAGVYGERAIADLDAAFFAEQFNNNVLSVLLMTQAFAPHFSANGGSIINVSSNLARAPQAQNGVYSASKAAVDTLTRAFAIELGPRNIRVNAVAPFVTRTDMTAGIPDDVRAVLASQTPLQRLAEPEDIAGVIASLASDDMRWVTGRTILTDGGFTN</sequence>
<dbReference type="Gene3D" id="3.40.50.720">
    <property type="entry name" value="NAD(P)-binding Rossmann-like Domain"/>
    <property type="match status" value="1"/>
</dbReference>
<comment type="similarity">
    <text evidence="1">Belongs to the short-chain dehydrogenases/reductases (SDR) family.</text>
</comment>